<feature type="compositionally biased region" description="Polar residues" evidence="1">
    <location>
        <begin position="108"/>
        <end position="117"/>
    </location>
</feature>
<keyword evidence="2" id="KW-0732">Signal</keyword>
<keyword evidence="4" id="KW-1185">Reference proteome</keyword>
<feature type="region of interest" description="Disordered" evidence="1">
    <location>
        <begin position="92"/>
        <end position="117"/>
    </location>
</feature>
<feature type="compositionally biased region" description="Low complexity" evidence="1">
    <location>
        <begin position="97"/>
        <end position="107"/>
    </location>
</feature>
<protein>
    <submittedName>
        <fullName evidence="3">Uncharacterized protein</fullName>
    </submittedName>
</protein>
<name>A0AAP5IA87_9CYAN</name>
<dbReference type="Proteomes" id="UP000667802">
    <property type="component" value="Unassembled WGS sequence"/>
</dbReference>
<evidence type="ECO:0000256" key="2">
    <source>
        <dbReference type="SAM" id="SignalP"/>
    </source>
</evidence>
<organism evidence="3 4">
    <name type="scientific">Aetokthonos hydrillicola Thurmond2011</name>
    <dbReference type="NCBI Taxonomy" id="2712845"/>
    <lineage>
        <taxon>Bacteria</taxon>
        <taxon>Bacillati</taxon>
        <taxon>Cyanobacteriota</taxon>
        <taxon>Cyanophyceae</taxon>
        <taxon>Nostocales</taxon>
        <taxon>Hapalosiphonaceae</taxon>
        <taxon>Aetokthonos</taxon>
    </lineage>
</organism>
<evidence type="ECO:0000313" key="4">
    <source>
        <dbReference type="Proteomes" id="UP000667802"/>
    </source>
</evidence>
<evidence type="ECO:0000313" key="3">
    <source>
        <dbReference type="EMBL" id="MDR9895350.1"/>
    </source>
</evidence>
<dbReference type="EMBL" id="JAALHA020000004">
    <property type="protein sequence ID" value="MDR9895350.1"/>
    <property type="molecule type" value="Genomic_DNA"/>
</dbReference>
<evidence type="ECO:0000256" key="1">
    <source>
        <dbReference type="SAM" id="MobiDB-lite"/>
    </source>
</evidence>
<feature type="chain" id="PRO_5043030458" evidence="2">
    <location>
        <begin position="33"/>
        <end position="117"/>
    </location>
</feature>
<dbReference type="RefSeq" id="WP_208345328.1">
    <property type="nucleotide sequence ID" value="NZ_CAWQFN010000637.1"/>
</dbReference>
<feature type="region of interest" description="Disordered" evidence="1">
    <location>
        <begin position="34"/>
        <end position="60"/>
    </location>
</feature>
<feature type="signal peptide" evidence="2">
    <location>
        <begin position="1"/>
        <end position="32"/>
    </location>
</feature>
<dbReference type="AlphaFoldDB" id="A0AAP5IA87"/>
<proteinExistence type="predicted"/>
<reference evidence="4" key="1">
    <citation type="journal article" date="2021" name="Science">
        <title>Hunting the eagle killer: A cyanobacterial neurotoxin causes vacuolar myelinopathy.</title>
        <authorList>
            <person name="Breinlinger S."/>
            <person name="Phillips T.J."/>
            <person name="Haram B.N."/>
            <person name="Mares J."/>
            <person name="Martinez Yerena J.A."/>
            <person name="Hrouzek P."/>
            <person name="Sobotka R."/>
            <person name="Henderson W.M."/>
            <person name="Schmieder P."/>
            <person name="Williams S.M."/>
            <person name="Lauderdale J.D."/>
            <person name="Wilde H.D."/>
            <person name="Gerrin W."/>
            <person name="Kust A."/>
            <person name="Washington J.W."/>
            <person name="Wagner C."/>
            <person name="Geier B."/>
            <person name="Liebeke M."/>
            <person name="Enke H."/>
            <person name="Niedermeyer T.H.J."/>
            <person name="Wilde S.B."/>
        </authorList>
    </citation>
    <scope>NUCLEOTIDE SEQUENCE [LARGE SCALE GENOMIC DNA]</scope>
    <source>
        <strain evidence="4">Thurmond2011</strain>
    </source>
</reference>
<sequence>MKKPFSNLTQFVFVTVAGISFASLVIPQPSFAGSSNALQNLTPQNDNPLAPNTSEVNSTGSSIFELMHRVQLGNTTWNADEQNQQLNDAASAFKAKQQQLLQQSSQQKPANTRQLGN</sequence>
<comment type="caution">
    <text evidence="3">The sequence shown here is derived from an EMBL/GenBank/DDBJ whole genome shotgun (WGS) entry which is preliminary data.</text>
</comment>
<gene>
    <name evidence="3" type="ORF">G7B40_012340</name>
</gene>
<accession>A0AAP5IA87</accession>